<gene>
    <name evidence="3" type="ORF">PhCBS80983_g03308</name>
</gene>
<dbReference type="InterPro" id="IPR051218">
    <property type="entry name" value="Sec_MonoDiacylglyc_Lipase"/>
</dbReference>
<dbReference type="AlphaFoldDB" id="A0A507E2Z6"/>
<feature type="signal peptide" evidence="1">
    <location>
        <begin position="1"/>
        <end position="19"/>
    </location>
</feature>
<dbReference type="PANTHER" id="PTHR45856:SF25">
    <property type="entry name" value="FUNGAL LIPASE-LIKE DOMAIN-CONTAINING PROTEIN"/>
    <property type="match status" value="1"/>
</dbReference>
<feature type="domain" description="Fungal lipase-type" evidence="2">
    <location>
        <begin position="173"/>
        <end position="316"/>
    </location>
</feature>
<dbReference type="CDD" id="cd00519">
    <property type="entry name" value="Lipase_3"/>
    <property type="match status" value="1"/>
</dbReference>
<dbReference type="EMBL" id="QEAQ01000040">
    <property type="protein sequence ID" value="TPX58162.1"/>
    <property type="molecule type" value="Genomic_DNA"/>
</dbReference>
<dbReference type="Proteomes" id="UP000318582">
    <property type="component" value="Unassembled WGS sequence"/>
</dbReference>
<evidence type="ECO:0000313" key="4">
    <source>
        <dbReference type="Proteomes" id="UP000318582"/>
    </source>
</evidence>
<keyword evidence="4" id="KW-1185">Reference proteome</keyword>
<dbReference type="Gene3D" id="3.40.50.1820">
    <property type="entry name" value="alpha/beta hydrolase"/>
    <property type="match status" value="1"/>
</dbReference>
<comment type="caution">
    <text evidence="3">The sequence shown here is derived from an EMBL/GenBank/DDBJ whole genome shotgun (WGS) entry which is preliminary data.</text>
</comment>
<dbReference type="InterPro" id="IPR029058">
    <property type="entry name" value="AB_hydrolase_fold"/>
</dbReference>
<dbReference type="InterPro" id="IPR002921">
    <property type="entry name" value="Fungal_lipase-type"/>
</dbReference>
<accession>A0A507E2Z6</accession>
<dbReference type="Pfam" id="PF01764">
    <property type="entry name" value="Lipase_3"/>
    <property type="match status" value="1"/>
</dbReference>
<proteinExistence type="predicted"/>
<name>A0A507E2Z6_9FUNG</name>
<sequence length="391" mass="42511">MRFSTFITSCLLVAGSARAAPQPSRVGAPTEAEITAMRIQFLESAYNQTVTPAMVENVSSGAIRQLSATLAEKSQPKTAKQVGLTAAAAKELEFAGLARNHAGPVDSATNTAVLRSTMYAAAAYCFKWHFNWNWNCNERCTNGLTDGTKMVDYFFKDSTTGFVAYNDAQKSVIVSFRGTLGPLNFFRDLQLNVVPLDIGKTGGITPPPSDVRVHNGFQITLEVARERVRKAVAGVLANPARANYAVTVVGHSLGGAIATLASIDLKDFLGNKNTVNAYTFGAPRVGNEAFAKWVDSLPITISRITALHDPIPTVPRREWYPLNYQHANTEFYTDAGKTINKCTEPANGDEPADCLNGEPDLIGRDIASLLTPVWIFWHINNYAKTVFGPWC</sequence>
<protein>
    <recommendedName>
        <fullName evidence="2">Fungal lipase-type domain-containing protein</fullName>
    </recommendedName>
</protein>
<evidence type="ECO:0000259" key="2">
    <source>
        <dbReference type="Pfam" id="PF01764"/>
    </source>
</evidence>
<evidence type="ECO:0000256" key="1">
    <source>
        <dbReference type="SAM" id="SignalP"/>
    </source>
</evidence>
<dbReference type="SUPFAM" id="SSF53474">
    <property type="entry name" value="alpha/beta-Hydrolases"/>
    <property type="match status" value="1"/>
</dbReference>
<dbReference type="STRING" id="109895.A0A507E2Z6"/>
<evidence type="ECO:0000313" key="3">
    <source>
        <dbReference type="EMBL" id="TPX58162.1"/>
    </source>
</evidence>
<dbReference type="GO" id="GO:0006629">
    <property type="term" value="P:lipid metabolic process"/>
    <property type="evidence" value="ECO:0007669"/>
    <property type="project" value="InterPro"/>
</dbReference>
<keyword evidence="1" id="KW-0732">Signal</keyword>
<reference evidence="3 4" key="1">
    <citation type="journal article" date="2019" name="Sci. Rep.">
        <title>Comparative genomics of chytrid fungi reveal insights into the obligate biotrophic and pathogenic lifestyle of Synchytrium endobioticum.</title>
        <authorList>
            <person name="van de Vossenberg B.T.L.H."/>
            <person name="Warris S."/>
            <person name="Nguyen H.D.T."/>
            <person name="van Gent-Pelzer M.P.E."/>
            <person name="Joly D.L."/>
            <person name="van de Geest H.C."/>
            <person name="Bonants P.J.M."/>
            <person name="Smith D.S."/>
            <person name="Levesque C.A."/>
            <person name="van der Lee T.A.J."/>
        </authorList>
    </citation>
    <scope>NUCLEOTIDE SEQUENCE [LARGE SCALE GENOMIC DNA]</scope>
    <source>
        <strain evidence="3 4">CBS 809.83</strain>
    </source>
</reference>
<dbReference type="PANTHER" id="PTHR45856">
    <property type="entry name" value="ALPHA/BETA-HYDROLASES SUPERFAMILY PROTEIN"/>
    <property type="match status" value="1"/>
</dbReference>
<organism evidence="3 4">
    <name type="scientific">Powellomyces hirtus</name>
    <dbReference type="NCBI Taxonomy" id="109895"/>
    <lineage>
        <taxon>Eukaryota</taxon>
        <taxon>Fungi</taxon>
        <taxon>Fungi incertae sedis</taxon>
        <taxon>Chytridiomycota</taxon>
        <taxon>Chytridiomycota incertae sedis</taxon>
        <taxon>Chytridiomycetes</taxon>
        <taxon>Spizellomycetales</taxon>
        <taxon>Powellomycetaceae</taxon>
        <taxon>Powellomyces</taxon>
    </lineage>
</organism>
<feature type="chain" id="PRO_5021451762" description="Fungal lipase-type domain-containing protein" evidence="1">
    <location>
        <begin position="20"/>
        <end position="391"/>
    </location>
</feature>